<evidence type="ECO:0000259" key="9">
    <source>
        <dbReference type="Pfam" id="PF01447"/>
    </source>
</evidence>
<dbReference type="PRINTS" id="PR00730">
    <property type="entry name" value="THERMOLYSIN"/>
</dbReference>
<dbReference type="CDD" id="cd09597">
    <property type="entry name" value="M4_TLP"/>
    <property type="match status" value="1"/>
</dbReference>
<evidence type="ECO:0000256" key="4">
    <source>
        <dbReference type="ARBA" id="ARBA00022801"/>
    </source>
</evidence>
<evidence type="ECO:0000256" key="1">
    <source>
        <dbReference type="ARBA" id="ARBA00009388"/>
    </source>
</evidence>
<keyword evidence="12" id="KW-1185">Reference proteome</keyword>
<keyword evidence="2 8" id="KW-0645">Protease</keyword>
<dbReference type="RefSeq" id="WP_143939614.1">
    <property type="nucleotide sequence ID" value="NZ_VKLS01000002.1"/>
</dbReference>
<keyword evidence="8" id="KW-0964">Secreted</keyword>
<dbReference type="InterPro" id="IPR023612">
    <property type="entry name" value="Peptidase_M4"/>
</dbReference>
<feature type="active site" description="Proton donor" evidence="7">
    <location>
        <position position="284"/>
    </location>
</feature>
<evidence type="ECO:0000256" key="3">
    <source>
        <dbReference type="ARBA" id="ARBA00022723"/>
    </source>
</evidence>
<evidence type="ECO:0000256" key="8">
    <source>
        <dbReference type="RuleBase" id="RU366073"/>
    </source>
</evidence>
<comment type="similarity">
    <text evidence="1 8">Belongs to the peptidase M4 family.</text>
</comment>
<dbReference type="PANTHER" id="PTHR43579">
    <property type="match status" value="1"/>
</dbReference>
<protein>
    <recommendedName>
        <fullName evidence="8">Neutral metalloproteinase</fullName>
        <ecNumber evidence="8">3.4.24.-</ecNumber>
    </recommendedName>
</protein>
<dbReference type="InterPro" id="IPR013856">
    <property type="entry name" value="Peptidase_M4_domain"/>
</dbReference>
<dbReference type="Pfam" id="PF01447">
    <property type="entry name" value="Peptidase_M4"/>
    <property type="match status" value="1"/>
</dbReference>
<proteinExistence type="inferred from homology"/>
<name>A0A553ZRS2_9ACTN</name>
<dbReference type="PANTHER" id="PTHR43579:SF1">
    <property type="entry name" value="NEUTRAL METALLOPROTEINASE"/>
    <property type="match status" value="1"/>
</dbReference>
<evidence type="ECO:0000259" key="10">
    <source>
        <dbReference type="Pfam" id="PF02868"/>
    </source>
</evidence>
<dbReference type="GO" id="GO:0046872">
    <property type="term" value="F:metal ion binding"/>
    <property type="evidence" value="ECO:0007669"/>
    <property type="project" value="UniProtKB-UniRule"/>
</dbReference>
<dbReference type="GO" id="GO:0004222">
    <property type="term" value="F:metalloendopeptidase activity"/>
    <property type="evidence" value="ECO:0007669"/>
    <property type="project" value="UniProtKB-UniRule"/>
</dbReference>
<dbReference type="EC" id="3.4.24.-" evidence="8"/>
<comment type="caution">
    <text evidence="11">The sequence shown here is derived from an EMBL/GenBank/DDBJ whole genome shotgun (WGS) entry which is preliminary data.</text>
</comment>
<dbReference type="GO" id="GO:0005576">
    <property type="term" value="C:extracellular region"/>
    <property type="evidence" value="ECO:0007669"/>
    <property type="project" value="UniProtKB-SubCell"/>
</dbReference>
<feature type="domain" description="Peptidase M4 C-terminal" evidence="10">
    <location>
        <begin position="192"/>
        <end position="361"/>
    </location>
</feature>
<dbReference type="OrthoDB" id="291295at2"/>
<sequence>MHTPLPQDGERRVPKPGNCFCTIVPPFVLERLAESDDPKVSESARATLEADAEAAFRAFRIESPGLMAPAAPAAEPRLERTIFDAHHGLGLPGDVVRPDGADPVADGCVNRAYDALGLTFNLYKEAYGRNSVDGNNMPLDASVHYRRSYNNAFWDGERMVFGDGDGQVFNDFTVAVDIPAHEMTHAVTQFTAGLVYQDQSGALNESISDVFGSLAKQFARRQTAEQADWLIGAGIFTPTVQAQALRSLKSPGTAFNDRRLGGKDPQPDNMAAFVETSQDDGGVHTNSGIPNHAFYLVATGIGGFAWEKAGQIWYDTITSGELDPNATFQDFARATLAAAAKRYGKGLEYEAVLKAWFEVGVSGNSNG</sequence>
<comment type="cofactor">
    <cofactor evidence="8">
        <name>Zn(2+)</name>
        <dbReference type="ChEBI" id="CHEBI:29105"/>
    </cofactor>
</comment>
<accession>A0A553ZRS2</accession>
<comment type="function">
    <text evidence="8">Extracellular zinc metalloprotease.</text>
</comment>
<organism evidence="11 12">
    <name type="scientific">Streptomyces benahoarensis</name>
    <dbReference type="NCBI Taxonomy" id="2595054"/>
    <lineage>
        <taxon>Bacteria</taxon>
        <taxon>Bacillati</taxon>
        <taxon>Actinomycetota</taxon>
        <taxon>Actinomycetes</taxon>
        <taxon>Kitasatosporales</taxon>
        <taxon>Streptomycetaceae</taxon>
        <taxon>Streptomyces</taxon>
    </lineage>
</organism>
<dbReference type="Proteomes" id="UP000320888">
    <property type="component" value="Unassembled WGS sequence"/>
</dbReference>
<evidence type="ECO:0000256" key="7">
    <source>
        <dbReference type="PIRSR" id="PIRSR623612-1"/>
    </source>
</evidence>
<dbReference type="GO" id="GO:0006508">
    <property type="term" value="P:proteolysis"/>
    <property type="evidence" value="ECO:0007669"/>
    <property type="project" value="UniProtKB-KW"/>
</dbReference>
<evidence type="ECO:0000313" key="11">
    <source>
        <dbReference type="EMBL" id="TSB44170.1"/>
    </source>
</evidence>
<dbReference type="InterPro" id="IPR001570">
    <property type="entry name" value="Peptidase_M4_C_domain"/>
</dbReference>
<keyword evidence="3" id="KW-0479">Metal-binding</keyword>
<dbReference type="InterPro" id="IPR052759">
    <property type="entry name" value="Metalloprotease_M4"/>
</dbReference>
<dbReference type="AlphaFoldDB" id="A0A553ZRS2"/>
<reference evidence="11 12" key="1">
    <citation type="submission" date="2019-07" db="EMBL/GenBank/DDBJ databases">
        <title>Draft genome for Streptomyces benahoarensis MZ03-48.</title>
        <authorList>
            <person name="Gonzalez-Pimentel J.L."/>
        </authorList>
    </citation>
    <scope>NUCLEOTIDE SEQUENCE [LARGE SCALE GENOMIC DNA]</scope>
    <source>
        <strain evidence="11 12">MZ03-48</strain>
    </source>
</reference>
<evidence type="ECO:0000256" key="5">
    <source>
        <dbReference type="ARBA" id="ARBA00022833"/>
    </source>
</evidence>
<keyword evidence="6 8" id="KW-0482">Metalloprotease</keyword>
<dbReference type="InterPro" id="IPR027268">
    <property type="entry name" value="Peptidase_M4/M1_CTD_sf"/>
</dbReference>
<feature type="domain" description="Peptidase M4" evidence="9">
    <location>
        <begin position="112"/>
        <end position="189"/>
    </location>
</feature>
<evidence type="ECO:0000313" key="12">
    <source>
        <dbReference type="Proteomes" id="UP000320888"/>
    </source>
</evidence>
<evidence type="ECO:0000256" key="2">
    <source>
        <dbReference type="ARBA" id="ARBA00022670"/>
    </source>
</evidence>
<evidence type="ECO:0000256" key="6">
    <source>
        <dbReference type="ARBA" id="ARBA00023049"/>
    </source>
</evidence>
<keyword evidence="5 8" id="KW-0862">Zinc</keyword>
<dbReference type="SUPFAM" id="SSF55486">
    <property type="entry name" value="Metalloproteases ('zincins'), catalytic domain"/>
    <property type="match status" value="1"/>
</dbReference>
<dbReference type="Gene3D" id="1.10.390.10">
    <property type="entry name" value="Neutral Protease Domain 2"/>
    <property type="match status" value="1"/>
</dbReference>
<dbReference type="EMBL" id="VKLS01000002">
    <property type="protein sequence ID" value="TSB44170.1"/>
    <property type="molecule type" value="Genomic_DNA"/>
</dbReference>
<feature type="active site" evidence="7">
    <location>
        <position position="182"/>
    </location>
</feature>
<dbReference type="Pfam" id="PF02868">
    <property type="entry name" value="Peptidase_M4_C"/>
    <property type="match status" value="1"/>
</dbReference>
<comment type="subcellular location">
    <subcellularLocation>
        <location evidence="8">Secreted</location>
    </subcellularLocation>
</comment>
<gene>
    <name evidence="11" type="ORF">FNZ23_00380</name>
</gene>
<dbReference type="Gene3D" id="3.10.170.10">
    <property type="match status" value="1"/>
</dbReference>
<keyword evidence="4 8" id="KW-0378">Hydrolase</keyword>